<keyword evidence="2" id="KW-1185">Reference proteome</keyword>
<reference evidence="1" key="1">
    <citation type="journal article" date="2023" name="Science">
        <title>Genome structures resolve the early diversification of teleost fishes.</title>
        <authorList>
            <person name="Parey E."/>
            <person name="Louis A."/>
            <person name="Montfort J."/>
            <person name="Bouchez O."/>
            <person name="Roques C."/>
            <person name="Iampietro C."/>
            <person name="Lluch J."/>
            <person name="Castinel A."/>
            <person name="Donnadieu C."/>
            <person name="Desvignes T."/>
            <person name="Floi Bucao C."/>
            <person name="Jouanno E."/>
            <person name="Wen M."/>
            <person name="Mejri S."/>
            <person name="Dirks R."/>
            <person name="Jansen H."/>
            <person name="Henkel C."/>
            <person name="Chen W.J."/>
            <person name="Zahm M."/>
            <person name="Cabau C."/>
            <person name="Klopp C."/>
            <person name="Thompson A.W."/>
            <person name="Robinson-Rechavi M."/>
            <person name="Braasch I."/>
            <person name="Lecointre G."/>
            <person name="Bobe J."/>
            <person name="Postlethwait J.H."/>
            <person name="Berthelot C."/>
            <person name="Roest Crollius H."/>
            <person name="Guiguen Y."/>
        </authorList>
    </citation>
    <scope>NUCLEOTIDE SEQUENCE</scope>
    <source>
        <strain evidence="1">NC1722</strain>
    </source>
</reference>
<evidence type="ECO:0000313" key="1">
    <source>
        <dbReference type="EMBL" id="KAJ8412794.1"/>
    </source>
</evidence>
<protein>
    <submittedName>
        <fullName evidence="1">Uncharacterized protein</fullName>
    </submittedName>
</protein>
<evidence type="ECO:0000313" key="2">
    <source>
        <dbReference type="Proteomes" id="UP001221898"/>
    </source>
</evidence>
<comment type="caution">
    <text evidence="1">The sequence shown here is derived from an EMBL/GenBank/DDBJ whole genome shotgun (WGS) entry which is preliminary data.</text>
</comment>
<accession>A0AAD7T1Q2</accession>
<proteinExistence type="predicted"/>
<sequence>MPVFTAVPEAVPEMKQSGVCRYQRGGREIVSPRSVVSAAGRAGGNGKVQPTTESAVPSWCTSAIKHRFTVPLHEAIAACLS</sequence>
<dbReference type="Proteomes" id="UP001221898">
    <property type="component" value="Unassembled WGS sequence"/>
</dbReference>
<dbReference type="EMBL" id="JAINUG010000018">
    <property type="protein sequence ID" value="KAJ8412794.1"/>
    <property type="molecule type" value="Genomic_DNA"/>
</dbReference>
<dbReference type="AlphaFoldDB" id="A0AAD7T1Q2"/>
<gene>
    <name evidence="1" type="ORF">AAFF_G00117450</name>
</gene>
<organism evidence="1 2">
    <name type="scientific">Aldrovandia affinis</name>
    <dbReference type="NCBI Taxonomy" id="143900"/>
    <lineage>
        <taxon>Eukaryota</taxon>
        <taxon>Metazoa</taxon>
        <taxon>Chordata</taxon>
        <taxon>Craniata</taxon>
        <taxon>Vertebrata</taxon>
        <taxon>Euteleostomi</taxon>
        <taxon>Actinopterygii</taxon>
        <taxon>Neopterygii</taxon>
        <taxon>Teleostei</taxon>
        <taxon>Notacanthiformes</taxon>
        <taxon>Halosauridae</taxon>
        <taxon>Aldrovandia</taxon>
    </lineage>
</organism>
<name>A0AAD7T1Q2_9TELE</name>